<dbReference type="InterPro" id="IPR022343">
    <property type="entry name" value="GCR1-cAMP_receptor"/>
</dbReference>
<dbReference type="InterPro" id="IPR017981">
    <property type="entry name" value="GPCR_2-like_7TM"/>
</dbReference>
<evidence type="ECO:0000259" key="8">
    <source>
        <dbReference type="PROSITE" id="PS50221"/>
    </source>
</evidence>
<name>A0A813P8J7_9BILA</name>
<keyword evidence="5" id="KW-1015">Disulfide bond</keyword>
<dbReference type="InterPro" id="IPR057244">
    <property type="entry name" value="GAIN_B"/>
</dbReference>
<comment type="subcellular location">
    <subcellularLocation>
        <location evidence="1">Membrane</location>
        <topology evidence="1">Multi-pass membrane protein</topology>
    </subcellularLocation>
</comment>
<evidence type="ECO:0000256" key="3">
    <source>
        <dbReference type="ARBA" id="ARBA00022989"/>
    </source>
</evidence>
<evidence type="ECO:0000256" key="5">
    <source>
        <dbReference type="ARBA" id="ARBA00023157"/>
    </source>
</evidence>
<feature type="transmembrane region" description="Helical" evidence="6">
    <location>
        <begin position="449"/>
        <end position="475"/>
    </location>
</feature>
<gene>
    <name evidence="10" type="ORF">IZO911_LOCUS4143</name>
</gene>
<keyword evidence="4 6" id="KW-0472">Membrane</keyword>
<dbReference type="GO" id="GO:0007166">
    <property type="term" value="P:cell surface receptor signaling pathway"/>
    <property type="evidence" value="ECO:0007669"/>
    <property type="project" value="InterPro"/>
</dbReference>
<feature type="transmembrane region" description="Helical" evidence="6">
    <location>
        <begin position="487"/>
        <end position="506"/>
    </location>
</feature>
<feature type="transmembrane region" description="Helical" evidence="6">
    <location>
        <begin position="512"/>
        <end position="538"/>
    </location>
</feature>
<dbReference type="Gene3D" id="2.60.220.50">
    <property type="match status" value="2"/>
</dbReference>
<dbReference type="InterPro" id="IPR053066">
    <property type="entry name" value="ADGR_G7"/>
</dbReference>
<dbReference type="CDD" id="cd15040">
    <property type="entry name" value="7tmB2_Adhesion"/>
    <property type="match status" value="1"/>
</dbReference>
<keyword evidence="7" id="KW-0732">Signal</keyword>
<dbReference type="InterPro" id="IPR046338">
    <property type="entry name" value="GAIN_dom_sf"/>
</dbReference>
<feature type="domain" description="G-protein coupled receptors family 2 profile 2" evidence="9">
    <location>
        <begin position="450"/>
        <end position="696"/>
    </location>
</feature>
<feature type="transmembrane region" description="Helical" evidence="6">
    <location>
        <begin position="596"/>
        <end position="624"/>
    </location>
</feature>
<dbReference type="PRINTS" id="PR02001">
    <property type="entry name" value="GCR1CAMPR"/>
</dbReference>
<dbReference type="SMART" id="SM00303">
    <property type="entry name" value="GPS"/>
    <property type="match status" value="2"/>
</dbReference>
<dbReference type="Proteomes" id="UP000663860">
    <property type="component" value="Unassembled WGS sequence"/>
</dbReference>
<comment type="caution">
    <text evidence="10">The sequence shown here is derived from an EMBL/GenBank/DDBJ whole genome shotgun (WGS) entry which is preliminary data.</text>
</comment>
<feature type="transmembrane region" description="Helical" evidence="6">
    <location>
        <begin position="645"/>
        <end position="666"/>
    </location>
</feature>
<dbReference type="EMBL" id="CAJNOE010000022">
    <property type="protein sequence ID" value="CAF0750999.1"/>
    <property type="molecule type" value="Genomic_DNA"/>
</dbReference>
<dbReference type="PROSITE" id="PS50221">
    <property type="entry name" value="GAIN_B"/>
    <property type="match status" value="1"/>
</dbReference>
<feature type="signal peptide" evidence="7">
    <location>
        <begin position="1"/>
        <end position="20"/>
    </location>
</feature>
<keyword evidence="3 6" id="KW-1133">Transmembrane helix</keyword>
<proteinExistence type="predicted"/>
<evidence type="ECO:0000313" key="10">
    <source>
        <dbReference type="EMBL" id="CAF0750999.1"/>
    </source>
</evidence>
<evidence type="ECO:0000256" key="2">
    <source>
        <dbReference type="ARBA" id="ARBA00022692"/>
    </source>
</evidence>
<organism evidence="10 11">
    <name type="scientific">Adineta steineri</name>
    <dbReference type="NCBI Taxonomy" id="433720"/>
    <lineage>
        <taxon>Eukaryota</taxon>
        <taxon>Metazoa</taxon>
        <taxon>Spiralia</taxon>
        <taxon>Gnathifera</taxon>
        <taxon>Rotifera</taxon>
        <taxon>Eurotatoria</taxon>
        <taxon>Bdelloidea</taxon>
        <taxon>Adinetida</taxon>
        <taxon>Adinetidae</taxon>
        <taxon>Adineta</taxon>
    </lineage>
</organism>
<dbReference type="GO" id="GO:0016020">
    <property type="term" value="C:membrane"/>
    <property type="evidence" value="ECO:0007669"/>
    <property type="project" value="UniProtKB-SubCell"/>
</dbReference>
<feature type="transmembrane region" description="Helical" evidence="6">
    <location>
        <begin position="672"/>
        <end position="694"/>
    </location>
</feature>
<dbReference type="InterPro" id="IPR000203">
    <property type="entry name" value="GPS"/>
</dbReference>
<dbReference type="AlphaFoldDB" id="A0A813P8J7"/>
<dbReference type="Gene3D" id="1.20.1070.10">
    <property type="entry name" value="Rhodopsin 7-helix transmembrane proteins"/>
    <property type="match status" value="1"/>
</dbReference>
<evidence type="ECO:0000313" key="11">
    <source>
        <dbReference type="Proteomes" id="UP000663860"/>
    </source>
</evidence>
<reference evidence="10" key="1">
    <citation type="submission" date="2021-02" db="EMBL/GenBank/DDBJ databases">
        <authorList>
            <person name="Nowell W R."/>
        </authorList>
    </citation>
    <scope>NUCLEOTIDE SEQUENCE</scope>
</reference>
<dbReference type="PROSITE" id="PS50261">
    <property type="entry name" value="G_PROTEIN_RECEP_F2_4"/>
    <property type="match status" value="1"/>
</dbReference>
<evidence type="ECO:0000259" key="9">
    <source>
        <dbReference type="PROSITE" id="PS50261"/>
    </source>
</evidence>
<evidence type="ECO:0000256" key="6">
    <source>
        <dbReference type="SAM" id="Phobius"/>
    </source>
</evidence>
<dbReference type="InterPro" id="IPR000832">
    <property type="entry name" value="GPCR_2_secretin-like"/>
</dbReference>
<dbReference type="GO" id="GO:0004930">
    <property type="term" value="F:G protein-coupled receptor activity"/>
    <property type="evidence" value="ECO:0007669"/>
    <property type="project" value="InterPro"/>
</dbReference>
<accession>A0A813P8J7</accession>
<evidence type="ECO:0000256" key="7">
    <source>
        <dbReference type="SAM" id="SignalP"/>
    </source>
</evidence>
<protein>
    <submittedName>
        <fullName evidence="10">Uncharacterized protein</fullName>
    </submittedName>
</protein>
<dbReference type="SUPFAM" id="SSF81321">
    <property type="entry name" value="Family A G protein-coupled receptor-like"/>
    <property type="match status" value="1"/>
</dbReference>
<feature type="transmembrane region" description="Helical" evidence="6">
    <location>
        <begin position="558"/>
        <end position="576"/>
    </location>
</feature>
<dbReference type="Pfam" id="PF00002">
    <property type="entry name" value="7tm_2"/>
    <property type="match status" value="1"/>
</dbReference>
<dbReference type="Pfam" id="PF01825">
    <property type="entry name" value="GPS"/>
    <property type="match status" value="2"/>
</dbReference>
<evidence type="ECO:0000256" key="1">
    <source>
        <dbReference type="ARBA" id="ARBA00004141"/>
    </source>
</evidence>
<evidence type="ECO:0000256" key="4">
    <source>
        <dbReference type="ARBA" id="ARBA00023136"/>
    </source>
</evidence>
<feature type="domain" description="GAIN-B" evidence="8">
    <location>
        <begin position="240"/>
        <end position="385"/>
    </location>
</feature>
<keyword evidence="2 6" id="KW-0812">Transmembrane</keyword>
<dbReference type="PANTHER" id="PTHR47767">
    <property type="entry name" value="ADHESION G PROTEIN-COUPLED RECEPTOR G7"/>
    <property type="match status" value="1"/>
</dbReference>
<sequence length="838" mass="95208">MKHIIWFILIILIEFQLSDGGCPKATFEFFNNTINAPYNFIDSSVGNIGSLETCPYTGRPYVYLPCYPNSSWGNEPYFSTCLKQPDKNTTPIISTSFSSDVNPFLTMPIEKVAELPIETSNDVSYVLSYLNQQTMTFKTPSDIASAVKIIDHVTLNNANSSNEIQSEFYSIANKLLSPNSMLQMQEAQKINRSIVKLISSVEKFSQNFISNKSDENFVENNLVVSIVNMPNNRTKPIVGFAFDPITNRTSSIGSNDMIKNSTSIMLDSQALSQQNRLTFSVYNHENRLFDEESYRVLTRVISLTIDKPELTKHLQKFVKINFYLENNFQHENKTITCAYWHIFNNMTAQWSTDGCQLISIKDRNVICECNHLTHFAILMDIEQKPMSEAMKQVLYWHIFNNMTAQWSTDGCQLISIKDRNVICECNHLTHFAILMDIEQKPMSEAMKQVLSIITLGGLFLSSIGLCLTILTFILFKKLRRHFSQKSLLLLSINLLFVNILFSIIGLHKLTHLYCIIIASLLHYFILSTFSWMFIMALIQYLLFVKVFPQSISAFTRKAAIFAQFIPLIPVIVILSTNPLNYTKRPDGICWLSERPLYLAFILPIGLYIFINSILFSFVAHSLLCGKTGQQLRSTHVAESQRLSRFLVALSCFVVLGLTWIFGLFAIGPIRLLFQILFCTFASLTGFFIFILYIVTSKAKRTCWNNAFKTIGISSIYSPTLSTSSGLTAHKEFSTLSTSDQPKIPSRLIQFSSQPQHFIDAYMPTSPPPPPPAPPLPLPPHFLIEGDDPLNATTLANSFYEPNHIWIPQMNCIREINQPTTSLDDYSLFYASNHDATKL</sequence>
<feature type="chain" id="PRO_5032664849" evidence="7">
    <location>
        <begin position="21"/>
        <end position="838"/>
    </location>
</feature>